<dbReference type="PANTHER" id="PTHR48090:SF1">
    <property type="entry name" value="PROPHAGE BACTOPRENOL GLUCOSYL TRANSFERASE HOMOLOG"/>
    <property type="match status" value="1"/>
</dbReference>
<dbReference type="EC" id="2.4.-.-" evidence="10"/>
<dbReference type="PANTHER" id="PTHR48090">
    <property type="entry name" value="UNDECAPRENYL-PHOSPHATE 4-DEOXY-4-FORMAMIDO-L-ARABINOSE TRANSFERASE-RELATED"/>
    <property type="match status" value="1"/>
</dbReference>
<sequence length="341" mass="37767">MAPIRLTVVVPAYNEAEVLPLFHARLVGVLDGMALDARVIYVDDGSRDGTWLVLNRLMGQDPRIGTLRLSRNFGKEAALTAGLDAVTDEADAIVIIDADLQDPPELIPDLLTRWRDGYDVVYATREHREGESWFKRATAHLFYRLMARMAAFNVPHDTGDFRLMSARAVAALRQLRERQRFMKGLFGWIGYPHTAVMYQRSPRQAGRTKWNYWRLFNLAVEGITSFSILPLRLATAVGVATSVCAFSYGAGAFIKAVLWGDPVKGYPSLMVVVLVLGGLQLLALGVVGEYLGRVYAEVKQRPIYLIETACQVPMMPPLHSTARADAPPSVAVASLPTKDPR</sequence>
<name>A0ABV4AVH2_9GAMM</name>
<evidence type="ECO:0000256" key="7">
    <source>
        <dbReference type="SAM" id="MobiDB-lite"/>
    </source>
</evidence>
<dbReference type="GO" id="GO:0016757">
    <property type="term" value="F:glycosyltransferase activity"/>
    <property type="evidence" value="ECO:0007669"/>
    <property type="project" value="UniProtKB-KW"/>
</dbReference>
<evidence type="ECO:0000256" key="5">
    <source>
        <dbReference type="ARBA" id="ARBA00022989"/>
    </source>
</evidence>
<evidence type="ECO:0000256" key="8">
    <source>
        <dbReference type="SAM" id="Phobius"/>
    </source>
</evidence>
<dbReference type="InterPro" id="IPR050256">
    <property type="entry name" value="Glycosyltransferase_2"/>
</dbReference>
<evidence type="ECO:0000256" key="6">
    <source>
        <dbReference type="ARBA" id="ARBA00023136"/>
    </source>
</evidence>
<feature type="domain" description="Glycosyltransferase 2-like" evidence="9">
    <location>
        <begin position="7"/>
        <end position="169"/>
    </location>
</feature>
<dbReference type="InterPro" id="IPR001173">
    <property type="entry name" value="Glyco_trans_2-like"/>
</dbReference>
<feature type="transmembrane region" description="Helical" evidence="8">
    <location>
        <begin position="266"/>
        <end position="291"/>
    </location>
</feature>
<dbReference type="Gene3D" id="3.90.550.10">
    <property type="entry name" value="Spore Coat Polysaccharide Biosynthesis Protein SpsA, Chain A"/>
    <property type="match status" value="1"/>
</dbReference>
<organism evidence="10 11">
    <name type="scientific">Rhodanobacter humi</name>
    <dbReference type="NCBI Taxonomy" id="1888173"/>
    <lineage>
        <taxon>Bacteria</taxon>
        <taxon>Pseudomonadati</taxon>
        <taxon>Pseudomonadota</taxon>
        <taxon>Gammaproteobacteria</taxon>
        <taxon>Lysobacterales</taxon>
        <taxon>Rhodanobacteraceae</taxon>
        <taxon>Rhodanobacter</taxon>
    </lineage>
</organism>
<dbReference type="Proteomes" id="UP001562159">
    <property type="component" value="Unassembled WGS sequence"/>
</dbReference>
<evidence type="ECO:0000256" key="2">
    <source>
        <dbReference type="ARBA" id="ARBA00022676"/>
    </source>
</evidence>
<evidence type="ECO:0000256" key="4">
    <source>
        <dbReference type="ARBA" id="ARBA00022692"/>
    </source>
</evidence>
<dbReference type="EMBL" id="JBGBPY010000002">
    <property type="protein sequence ID" value="MEY2184396.1"/>
    <property type="molecule type" value="Genomic_DNA"/>
</dbReference>
<keyword evidence="2 10" id="KW-0328">Glycosyltransferase</keyword>
<evidence type="ECO:0000256" key="1">
    <source>
        <dbReference type="ARBA" id="ARBA00004141"/>
    </source>
</evidence>
<dbReference type="CDD" id="cd04187">
    <property type="entry name" value="DPM1_like_bac"/>
    <property type="match status" value="1"/>
</dbReference>
<proteinExistence type="predicted"/>
<keyword evidence="4 8" id="KW-0812">Transmembrane</keyword>
<dbReference type="SUPFAM" id="SSF53448">
    <property type="entry name" value="Nucleotide-diphospho-sugar transferases"/>
    <property type="match status" value="1"/>
</dbReference>
<dbReference type="Pfam" id="PF00535">
    <property type="entry name" value="Glycos_transf_2"/>
    <property type="match status" value="1"/>
</dbReference>
<feature type="region of interest" description="Disordered" evidence="7">
    <location>
        <begin position="320"/>
        <end position="341"/>
    </location>
</feature>
<evidence type="ECO:0000256" key="3">
    <source>
        <dbReference type="ARBA" id="ARBA00022679"/>
    </source>
</evidence>
<comment type="caution">
    <text evidence="10">The sequence shown here is derived from an EMBL/GenBank/DDBJ whole genome shotgun (WGS) entry which is preliminary data.</text>
</comment>
<keyword evidence="11" id="KW-1185">Reference proteome</keyword>
<protein>
    <submittedName>
        <fullName evidence="10">Glycosyltransferase family 2 protein</fullName>
        <ecNumber evidence="10">2.4.-.-</ecNumber>
    </submittedName>
</protein>
<keyword evidence="3 10" id="KW-0808">Transferase</keyword>
<keyword evidence="5 8" id="KW-1133">Transmembrane helix</keyword>
<evidence type="ECO:0000259" key="9">
    <source>
        <dbReference type="Pfam" id="PF00535"/>
    </source>
</evidence>
<reference evidence="10 11" key="1">
    <citation type="submission" date="2024-07" db="EMBL/GenBank/DDBJ databases">
        <title>Molecular mechanisms and environmental adaptations of flagellar loss and biofilm growth of Rhodanobacter under environmental stress.</title>
        <authorList>
            <person name="Chen M."/>
        </authorList>
    </citation>
    <scope>NUCLEOTIDE SEQUENCE [LARGE SCALE GENOMIC DNA]</scope>
    <source>
        <strain evidence="10 11">RS22</strain>
    </source>
</reference>
<evidence type="ECO:0000313" key="11">
    <source>
        <dbReference type="Proteomes" id="UP001562159"/>
    </source>
</evidence>
<keyword evidence="6 8" id="KW-0472">Membrane</keyword>
<dbReference type="InterPro" id="IPR029044">
    <property type="entry name" value="Nucleotide-diphossugar_trans"/>
</dbReference>
<gene>
    <name evidence="10" type="ORF">AB7878_18465</name>
</gene>
<evidence type="ECO:0000313" key="10">
    <source>
        <dbReference type="EMBL" id="MEY2184396.1"/>
    </source>
</evidence>
<feature type="transmembrane region" description="Helical" evidence="8">
    <location>
        <begin position="233"/>
        <end position="254"/>
    </location>
</feature>
<accession>A0ABV4AVH2</accession>
<comment type="subcellular location">
    <subcellularLocation>
        <location evidence="1">Membrane</location>
        <topology evidence="1">Multi-pass membrane protein</topology>
    </subcellularLocation>
</comment>